<dbReference type="PANTHER" id="PTHR48032">
    <property type="entry name" value="RNA-BINDING PROTEIN MUSASHI HOMOLOG RBP6"/>
    <property type="match status" value="1"/>
</dbReference>
<dbReference type="Proteomes" id="UP001190700">
    <property type="component" value="Unassembled WGS sequence"/>
</dbReference>
<evidence type="ECO:0000256" key="3">
    <source>
        <dbReference type="PROSITE-ProRule" id="PRU00176"/>
    </source>
</evidence>
<protein>
    <recommendedName>
        <fullName evidence="4">RRM domain-containing protein</fullName>
    </recommendedName>
</protein>
<reference evidence="5 6" key="1">
    <citation type="journal article" date="2015" name="Genome Biol. Evol.">
        <title>Comparative Genomics of a Bacterivorous Green Alga Reveals Evolutionary Causalities and Consequences of Phago-Mixotrophic Mode of Nutrition.</title>
        <authorList>
            <person name="Burns J.A."/>
            <person name="Paasch A."/>
            <person name="Narechania A."/>
            <person name="Kim E."/>
        </authorList>
    </citation>
    <scope>NUCLEOTIDE SEQUENCE [LARGE SCALE GENOMIC DNA]</scope>
    <source>
        <strain evidence="5 6">PLY_AMNH</strain>
    </source>
</reference>
<dbReference type="InterPro" id="IPR035979">
    <property type="entry name" value="RBD_domain_sf"/>
</dbReference>
<dbReference type="GO" id="GO:0006417">
    <property type="term" value="P:regulation of translation"/>
    <property type="evidence" value="ECO:0007669"/>
    <property type="project" value="TreeGrafter"/>
</dbReference>
<evidence type="ECO:0000313" key="6">
    <source>
        <dbReference type="Proteomes" id="UP001190700"/>
    </source>
</evidence>
<gene>
    <name evidence="5" type="ORF">CYMTET_22497</name>
</gene>
<feature type="domain" description="RRM" evidence="4">
    <location>
        <begin position="96"/>
        <end position="172"/>
    </location>
</feature>
<dbReference type="PANTHER" id="PTHR48032:SF12">
    <property type="entry name" value="RRM DOMAIN-CONTAINING PROTEIN"/>
    <property type="match status" value="1"/>
</dbReference>
<comment type="caution">
    <text evidence="5">The sequence shown here is derived from an EMBL/GenBank/DDBJ whole genome shotgun (WGS) entry which is preliminary data.</text>
</comment>
<dbReference type="GO" id="GO:0003729">
    <property type="term" value="F:mRNA binding"/>
    <property type="evidence" value="ECO:0007669"/>
    <property type="project" value="TreeGrafter"/>
</dbReference>
<dbReference type="PROSITE" id="PS50102">
    <property type="entry name" value="RRM"/>
    <property type="match status" value="1"/>
</dbReference>
<sequence length="257" mass="26115">MGFGGGLAGGYGTPNPGYHGMESMGMAFNQQFNSYGGDGRMLDMGYMGGGGFGRGDGGFGRSDGSGLGRGKGAYGGDSAGKGGGGGKGGGKGASGAKVFVGRISATTTEHDLRQHFEQYGTLVDVYIPKAPNSTEHRGFGFITYSSDNVAALVANMQHEINGQAVALDRAVPKKDDDAPQVGMAPGNMDNQYGNNQYGSVYAVGNSYGGVGMVGSGMGMMGMEYAAYQQGAGGVAEGGGSFPYYPGFGNMLPKYHLA</sequence>
<organism evidence="5 6">
    <name type="scientific">Cymbomonas tetramitiformis</name>
    <dbReference type="NCBI Taxonomy" id="36881"/>
    <lineage>
        <taxon>Eukaryota</taxon>
        <taxon>Viridiplantae</taxon>
        <taxon>Chlorophyta</taxon>
        <taxon>Pyramimonadophyceae</taxon>
        <taxon>Pyramimonadales</taxon>
        <taxon>Pyramimonadaceae</taxon>
        <taxon>Cymbomonas</taxon>
    </lineage>
</organism>
<dbReference type="InterPro" id="IPR000504">
    <property type="entry name" value="RRM_dom"/>
</dbReference>
<evidence type="ECO:0000313" key="5">
    <source>
        <dbReference type="EMBL" id="KAK3269034.1"/>
    </source>
</evidence>
<evidence type="ECO:0000256" key="1">
    <source>
        <dbReference type="ARBA" id="ARBA00022737"/>
    </source>
</evidence>
<evidence type="ECO:0000259" key="4">
    <source>
        <dbReference type="PROSITE" id="PS50102"/>
    </source>
</evidence>
<proteinExistence type="predicted"/>
<name>A0AAE0G034_9CHLO</name>
<keyword evidence="2 3" id="KW-0694">RNA-binding</keyword>
<dbReference type="EMBL" id="LGRX02011373">
    <property type="protein sequence ID" value="KAK3269034.1"/>
    <property type="molecule type" value="Genomic_DNA"/>
</dbReference>
<dbReference type="InterPro" id="IPR012677">
    <property type="entry name" value="Nucleotide-bd_a/b_plait_sf"/>
</dbReference>
<dbReference type="Gene3D" id="3.30.70.330">
    <property type="match status" value="1"/>
</dbReference>
<evidence type="ECO:0000256" key="2">
    <source>
        <dbReference type="ARBA" id="ARBA00022884"/>
    </source>
</evidence>
<dbReference type="SMART" id="SM00360">
    <property type="entry name" value="RRM"/>
    <property type="match status" value="1"/>
</dbReference>
<keyword evidence="6" id="KW-1185">Reference proteome</keyword>
<keyword evidence="1" id="KW-0677">Repeat</keyword>
<dbReference type="Pfam" id="PF00076">
    <property type="entry name" value="RRM_1"/>
    <property type="match status" value="1"/>
</dbReference>
<dbReference type="AlphaFoldDB" id="A0AAE0G034"/>
<accession>A0AAE0G034</accession>
<dbReference type="SUPFAM" id="SSF54928">
    <property type="entry name" value="RNA-binding domain, RBD"/>
    <property type="match status" value="1"/>
</dbReference>